<accession>X1NZM9</accession>
<dbReference type="AlphaFoldDB" id="X1NZM9"/>
<proteinExistence type="predicted"/>
<dbReference type="EMBL" id="BARV01037307">
    <property type="protein sequence ID" value="GAI49482.1"/>
    <property type="molecule type" value="Genomic_DNA"/>
</dbReference>
<sequence length="219" mass="25672">KWKKFTDNFLTLYAASKWKMDWFNDEHWNVIVKNMKLFSLAVRTGNCVGVCFDPEPYDTDPWVYPGPYKDKSFDQICDQVRRRGRQFIIALQEHMPEVRVLSLFQLGLFGHIVDEPNPKIRQEKLLKKWMPLLPAFCIGMLEGAAPGTVLIDGNESAYYYESHHNYYQAYHLIRQRVQTLVPKELRKKYNSNVQVGMALYIDQALGKRTVQTISQFMTP</sequence>
<comment type="caution">
    <text evidence="1">The sequence shown here is derived from an EMBL/GenBank/DDBJ whole genome shotgun (WGS) entry which is preliminary data.</text>
</comment>
<name>X1NZM9_9ZZZZ</name>
<evidence type="ECO:0000313" key="1">
    <source>
        <dbReference type="EMBL" id="GAI49482.1"/>
    </source>
</evidence>
<organism evidence="1">
    <name type="scientific">marine sediment metagenome</name>
    <dbReference type="NCBI Taxonomy" id="412755"/>
    <lineage>
        <taxon>unclassified sequences</taxon>
        <taxon>metagenomes</taxon>
        <taxon>ecological metagenomes</taxon>
    </lineage>
</organism>
<gene>
    <name evidence="1" type="ORF">S06H3_57747</name>
</gene>
<protein>
    <recommendedName>
        <fullName evidence="2">Glycoside hydrolase family 42 N-terminal domain-containing protein</fullName>
    </recommendedName>
</protein>
<reference evidence="1" key="1">
    <citation type="journal article" date="2014" name="Front. Microbiol.">
        <title>High frequency of phylogenetically diverse reductive dehalogenase-homologous genes in deep subseafloor sedimentary metagenomes.</title>
        <authorList>
            <person name="Kawai M."/>
            <person name="Futagami T."/>
            <person name="Toyoda A."/>
            <person name="Takaki Y."/>
            <person name="Nishi S."/>
            <person name="Hori S."/>
            <person name="Arai W."/>
            <person name="Tsubouchi T."/>
            <person name="Morono Y."/>
            <person name="Uchiyama I."/>
            <person name="Ito T."/>
            <person name="Fujiyama A."/>
            <person name="Inagaki F."/>
            <person name="Takami H."/>
        </authorList>
    </citation>
    <scope>NUCLEOTIDE SEQUENCE</scope>
    <source>
        <strain evidence="1">Expedition CK06-06</strain>
    </source>
</reference>
<feature type="non-terminal residue" evidence="1">
    <location>
        <position position="219"/>
    </location>
</feature>
<feature type="non-terminal residue" evidence="1">
    <location>
        <position position="1"/>
    </location>
</feature>
<evidence type="ECO:0008006" key="2">
    <source>
        <dbReference type="Google" id="ProtNLM"/>
    </source>
</evidence>